<keyword evidence="3" id="KW-1185">Reference proteome</keyword>
<dbReference type="OrthoDB" id="9796521at2"/>
<proteinExistence type="predicted"/>
<dbReference type="InterPro" id="IPR037523">
    <property type="entry name" value="VOC_core"/>
</dbReference>
<name>B7KAV0_GLOC7</name>
<keyword evidence="2" id="KW-0223">Dioxygenase</keyword>
<evidence type="ECO:0000259" key="1">
    <source>
        <dbReference type="PROSITE" id="PS51819"/>
    </source>
</evidence>
<sequence length="125" mass="14922">MLRPPIEQQITFIYTRNFTRSTQFYEEILKLTLWLDQGSCRIYQVTQDGYIGICQGNEPKNPLPGQQNNLILTLVTQQVDQWYSYLQQEGINLENPPSFNEKYQIYHFFFRDPDGYLIEIQRFGN</sequence>
<dbReference type="STRING" id="65393.PCC7424_0304"/>
<dbReference type="EMBL" id="CP001291">
    <property type="protein sequence ID" value="ACK68772.1"/>
    <property type="molecule type" value="Genomic_DNA"/>
</dbReference>
<dbReference type="InterPro" id="IPR004360">
    <property type="entry name" value="Glyas_Fos-R_dOase_dom"/>
</dbReference>
<dbReference type="Gene3D" id="3.10.180.10">
    <property type="entry name" value="2,3-Dihydroxybiphenyl 1,2-Dioxygenase, domain 1"/>
    <property type="match status" value="1"/>
</dbReference>
<feature type="domain" description="VOC" evidence="1">
    <location>
        <begin position="6"/>
        <end position="123"/>
    </location>
</feature>
<dbReference type="KEGG" id="cyc:PCC7424_0304"/>
<protein>
    <submittedName>
        <fullName evidence="2">Glyoxalase/bleomycin resistance protein/dioxygenase</fullName>
    </submittedName>
</protein>
<keyword evidence="2" id="KW-0560">Oxidoreductase</keyword>
<dbReference type="AlphaFoldDB" id="B7KAV0"/>
<evidence type="ECO:0000313" key="2">
    <source>
        <dbReference type="EMBL" id="ACK68772.1"/>
    </source>
</evidence>
<dbReference type="CDD" id="cd06587">
    <property type="entry name" value="VOC"/>
    <property type="match status" value="1"/>
</dbReference>
<dbReference type="HOGENOM" id="CLU_141587_0_0_3"/>
<dbReference type="Pfam" id="PF00903">
    <property type="entry name" value="Glyoxalase"/>
    <property type="match status" value="1"/>
</dbReference>
<dbReference type="eggNOG" id="COG0346">
    <property type="taxonomic scope" value="Bacteria"/>
</dbReference>
<dbReference type="Proteomes" id="UP000002384">
    <property type="component" value="Chromosome"/>
</dbReference>
<dbReference type="InterPro" id="IPR029068">
    <property type="entry name" value="Glyas_Bleomycin-R_OHBP_Dase"/>
</dbReference>
<dbReference type="SUPFAM" id="SSF54593">
    <property type="entry name" value="Glyoxalase/Bleomycin resistance protein/Dihydroxybiphenyl dioxygenase"/>
    <property type="match status" value="1"/>
</dbReference>
<gene>
    <name evidence="2" type="ordered locus">PCC7424_0304</name>
</gene>
<accession>B7KAV0</accession>
<dbReference type="GO" id="GO:0051213">
    <property type="term" value="F:dioxygenase activity"/>
    <property type="evidence" value="ECO:0007669"/>
    <property type="project" value="UniProtKB-KW"/>
</dbReference>
<evidence type="ECO:0000313" key="3">
    <source>
        <dbReference type="Proteomes" id="UP000002384"/>
    </source>
</evidence>
<dbReference type="RefSeq" id="WP_012597722.1">
    <property type="nucleotide sequence ID" value="NC_011729.1"/>
</dbReference>
<dbReference type="PROSITE" id="PS51819">
    <property type="entry name" value="VOC"/>
    <property type="match status" value="1"/>
</dbReference>
<reference evidence="3" key="1">
    <citation type="journal article" date="2011" name="MBio">
        <title>Novel metabolic attributes of the genus Cyanothece, comprising a group of unicellular nitrogen-fixing Cyanobacteria.</title>
        <authorList>
            <person name="Bandyopadhyay A."/>
            <person name="Elvitigala T."/>
            <person name="Welsh E."/>
            <person name="Stockel J."/>
            <person name="Liberton M."/>
            <person name="Min H."/>
            <person name="Sherman L.A."/>
            <person name="Pakrasi H.B."/>
        </authorList>
    </citation>
    <scope>NUCLEOTIDE SEQUENCE [LARGE SCALE GENOMIC DNA]</scope>
    <source>
        <strain evidence="3">PCC 7424</strain>
    </source>
</reference>
<organism evidence="2 3">
    <name type="scientific">Gloeothece citriformis (strain PCC 7424)</name>
    <name type="common">Cyanothece sp. (strain PCC 7424)</name>
    <dbReference type="NCBI Taxonomy" id="65393"/>
    <lineage>
        <taxon>Bacteria</taxon>
        <taxon>Bacillati</taxon>
        <taxon>Cyanobacteriota</taxon>
        <taxon>Cyanophyceae</taxon>
        <taxon>Oscillatoriophycideae</taxon>
        <taxon>Chroococcales</taxon>
        <taxon>Aphanothecaceae</taxon>
        <taxon>Gloeothece</taxon>
        <taxon>Gloeothece citriformis</taxon>
    </lineage>
</organism>